<keyword evidence="1 4" id="KW-0732">Signal</keyword>
<reference evidence="7" key="1">
    <citation type="submission" date="2016-11" db="EMBL/GenBank/DDBJ databases">
        <authorList>
            <person name="Varghese N."/>
            <person name="Submissions S."/>
        </authorList>
    </citation>
    <scope>NUCLEOTIDE SEQUENCE [LARGE SCALE GENOMIC DNA]</scope>
    <source>
        <strain evidence="7">DSM 26349</strain>
    </source>
</reference>
<dbReference type="Proteomes" id="UP000184172">
    <property type="component" value="Unassembled WGS sequence"/>
</dbReference>
<feature type="signal peptide" evidence="4">
    <location>
        <begin position="1"/>
        <end position="16"/>
    </location>
</feature>
<accession>A0A1M6IVD8</accession>
<evidence type="ECO:0000313" key="7">
    <source>
        <dbReference type="Proteomes" id="UP000184172"/>
    </source>
</evidence>
<keyword evidence="3" id="KW-0998">Cell outer membrane</keyword>
<dbReference type="NCBIfam" id="TIGR03302">
    <property type="entry name" value="OM_YfiO"/>
    <property type="match status" value="1"/>
</dbReference>
<dbReference type="PROSITE" id="PS51257">
    <property type="entry name" value="PROKAR_LIPOPROTEIN"/>
    <property type="match status" value="1"/>
</dbReference>
<dbReference type="Pfam" id="PF13525">
    <property type="entry name" value="YfiO"/>
    <property type="match status" value="1"/>
</dbReference>
<dbReference type="EMBL" id="FQYV01000015">
    <property type="protein sequence ID" value="SHJ38354.1"/>
    <property type="molecule type" value="Genomic_DNA"/>
</dbReference>
<dbReference type="RefSeq" id="WP_083540721.1">
    <property type="nucleotide sequence ID" value="NZ_FNNS01000018.1"/>
</dbReference>
<feature type="domain" description="Outer membrane lipoprotein BamD-like" evidence="5">
    <location>
        <begin position="34"/>
        <end position="216"/>
    </location>
</feature>
<evidence type="ECO:0000256" key="2">
    <source>
        <dbReference type="ARBA" id="ARBA00023136"/>
    </source>
</evidence>
<evidence type="ECO:0000256" key="3">
    <source>
        <dbReference type="ARBA" id="ARBA00023237"/>
    </source>
</evidence>
<keyword evidence="7" id="KW-1185">Reference proteome</keyword>
<keyword evidence="2" id="KW-0472">Membrane</keyword>
<name>A0A1M6IVD8_9FLAO</name>
<dbReference type="OrthoDB" id="9770761at2"/>
<dbReference type="InterPro" id="IPR011990">
    <property type="entry name" value="TPR-like_helical_dom_sf"/>
</dbReference>
<sequence>MRFPVFLLLCISLLFASCGQYQKVLRKDDIGKKYAFADSLYTIGKYKKALKLMEQIVPAYRGKPQAEKLMFMYSNTFYKLGDFYSAGYQFERFTQAYPNSDSTEVAYFKSAKSFYQLSERFSLDQRETYRGMEKLQGFINTYPNSDKRIEANELITELRTKLEKKQFETARQYYRIEDYKAAIESFDNFIADNPGTVYREEAFLYRLKASYKLAINSLPYLVQERLLTAKGHYNSFIKYYKSTDSAEEANEINDEIEKRLVTKETKST</sequence>
<evidence type="ECO:0000256" key="1">
    <source>
        <dbReference type="ARBA" id="ARBA00022729"/>
    </source>
</evidence>
<dbReference type="SUPFAM" id="SSF48452">
    <property type="entry name" value="TPR-like"/>
    <property type="match status" value="1"/>
</dbReference>
<dbReference type="AlphaFoldDB" id="A0A1M6IVD8"/>
<dbReference type="InterPro" id="IPR039565">
    <property type="entry name" value="BamD-like"/>
</dbReference>
<evidence type="ECO:0000256" key="4">
    <source>
        <dbReference type="SAM" id="SignalP"/>
    </source>
</evidence>
<dbReference type="InterPro" id="IPR017689">
    <property type="entry name" value="BamD"/>
</dbReference>
<dbReference type="STRING" id="797419.SAMN05216556_11854"/>
<proteinExistence type="predicted"/>
<evidence type="ECO:0000313" key="6">
    <source>
        <dbReference type="EMBL" id="SHJ38354.1"/>
    </source>
</evidence>
<organism evidence="6 7">
    <name type="scientific">Aequorivita viscosa</name>
    <dbReference type="NCBI Taxonomy" id="797419"/>
    <lineage>
        <taxon>Bacteria</taxon>
        <taxon>Pseudomonadati</taxon>
        <taxon>Bacteroidota</taxon>
        <taxon>Flavobacteriia</taxon>
        <taxon>Flavobacteriales</taxon>
        <taxon>Flavobacteriaceae</taxon>
        <taxon>Aequorivita</taxon>
    </lineage>
</organism>
<protein>
    <submittedName>
        <fullName evidence="6">Beta-barrel assembly machine subunit BamD</fullName>
    </submittedName>
</protein>
<evidence type="ECO:0000259" key="5">
    <source>
        <dbReference type="Pfam" id="PF13525"/>
    </source>
</evidence>
<dbReference type="Gene3D" id="1.25.40.10">
    <property type="entry name" value="Tetratricopeptide repeat domain"/>
    <property type="match status" value="1"/>
</dbReference>
<gene>
    <name evidence="6" type="ORF">SAMN04487908_11553</name>
</gene>
<feature type="chain" id="PRO_5009918531" evidence="4">
    <location>
        <begin position="17"/>
        <end position="268"/>
    </location>
</feature>